<sequence length="70" mass="8411">MKFLCPKHTNLIMTVLHYYKQRQHFNKKRLIALILRSCLLKQFKNLWRETVKIQPMASVQLLLSLSLCCH</sequence>
<gene>
    <name evidence="1" type="ORF">OCBIM_22038887mg</name>
</gene>
<dbReference type="AlphaFoldDB" id="A0A0L8I1G6"/>
<name>A0A0L8I1G6_OCTBM</name>
<accession>A0A0L8I1G6</accession>
<dbReference type="EMBL" id="KQ416771">
    <property type="protein sequence ID" value="KOF95266.1"/>
    <property type="molecule type" value="Genomic_DNA"/>
</dbReference>
<proteinExistence type="predicted"/>
<protein>
    <submittedName>
        <fullName evidence="1">Uncharacterized protein</fullName>
    </submittedName>
</protein>
<reference evidence="1" key="1">
    <citation type="submission" date="2015-07" db="EMBL/GenBank/DDBJ databases">
        <title>MeaNS - Measles Nucleotide Surveillance Program.</title>
        <authorList>
            <person name="Tran T."/>
            <person name="Druce J."/>
        </authorList>
    </citation>
    <scope>NUCLEOTIDE SEQUENCE</scope>
    <source>
        <strain evidence="1">UCB-OBI-ISO-001</strain>
        <tissue evidence="1">Gonad</tissue>
    </source>
</reference>
<evidence type="ECO:0000313" key="1">
    <source>
        <dbReference type="EMBL" id="KOF95266.1"/>
    </source>
</evidence>
<organism evidence="1">
    <name type="scientific">Octopus bimaculoides</name>
    <name type="common">California two-spotted octopus</name>
    <dbReference type="NCBI Taxonomy" id="37653"/>
    <lineage>
        <taxon>Eukaryota</taxon>
        <taxon>Metazoa</taxon>
        <taxon>Spiralia</taxon>
        <taxon>Lophotrochozoa</taxon>
        <taxon>Mollusca</taxon>
        <taxon>Cephalopoda</taxon>
        <taxon>Coleoidea</taxon>
        <taxon>Octopodiformes</taxon>
        <taxon>Octopoda</taxon>
        <taxon>Incirrata</taxon>
        <taxon>Octopodidae</taxon>
        <taxon>Octopus</taxon>
    </lineage>
</organism>